<dbReference type="EMBL" id="WBSL01000006">
    <property type="protein sequence ID" value="MPY67577.1"/>
    <property type="molecule type" value="Genomic_DNA"/>
</dbReference>
<proteinExistence type="inferred from homology"/>
<reference evidence="5 6" key="1">
    <citation type="submission" date="2019-10" db="EMBL/GenBank/DDBJ databases">
        <title>Deinococcus sp. isolated from soil.</title>
        <authorList>
            <person name="Li Y."/>
            <person name="Wang J."/>
        </authorList>
    </citation>
    <scope>NUCLEOTIDE SEQUENCE [LARGE SCALE GENOMIC DNA]</scope>
    <source>
        <strain evidence="5 6">SDU3-2</strain>
    </source>
</reference>
<accession>A0A7X1NXE2</accession>
<dbReference type="InterPro" id="IPR015797">
    <property type="entry name" value="NUDIX_hydrolase-like_dom_sf"/>
</dbReference>
<dbReference type="SUPFAM" id="SSF55811">
    <property type="entry name" value="Nudix"/>
    <property type="match status" value="2"/>
</dbReference>
<protein>
    <submittedName>
        <fullName evidence="5">NUDIX domain-containing protein</fullName>
    </submittedName>
</protein>
<keyword evidence="2 3" id="KW-0378">Hydrolase</keyword>
<evidence type="ECO:0000259" key="4">
    <source>
        <dbReference type="PROSITE" id="PS51462"/>
    </source>
</evidence>
<dbReference type="PRINTS" id="PR00502">
    <property type="entry name" value="NUDIXFAMILY"/>
</dbReference>
<dbReference type="PANTHER" id="PTHR43046">
    <property type="entry name" value="GDP-MANNOSE MANNOSYL HYDROLASE"/>
    <property type="match status" value="1"/>
</dbReference>
<dbReference type="Gene3D" id="3.90.79.10">
    <property type="entry name" value="Nucleoside Triphosphate Pyrophosphohydrolase"/>
    <property type="match status" value="2"/>
</dbReference>
<dbReference type="RefSeq" id="WP_152871889.1">
    <property type="nucleotide sequence ID" value="NZ_WBSL01000006.1"/>
</dbReference>
<dbReference type="Pfam" id="PF00293">
    <property type="entry name" value="NUDIX"/>
    <property type="match status" value="2"/>
</dbReference>
<evidence type="ECO:0000313" key="6">
    <source>
        <dbReference type="Proteomes" id="UP000484842"/>
    </source>
</evidence>
<dbReference type="InterPro" id="IPR000086">
    <property type="entry name" value="NUDIX_hydrolase_dom"/>
</dbReference>
<dbReference type="InterPro" id="IPR020084">
    <property type="entry name" value="NUDIX_hydrolase_CS"/>
</dbReference>
<comment type="caution">
    <text evidence="5">The sequence shown here is derived from an EMBL/GenBank/DDBJ whole genome shotgun (WGS) entry which is preliminary data.</text>
</comment>
<evidence type="ECO:0000256" key="2">
    <source>
        <dbReference type="ARBA" id="ARBA00022801"/>
    </source>
</evidence>
<evidence type="ECO:0000313" key="5">
    <source>
        <dbReference type="EMBL" id="MPY67577.1"/>
    </source>
</evidence>
<comment type="cofactor">
    <cofactor evidence="1">
        <name>Mg(2+)</name>
        <dbReference type="ChEBI" id="CHEBI:18420"/>
    </cofactor>
</comment>
<dbReference type="InterPro" id="IPR020476">
    <property type="entry name" value="Nudix_hydrolase"/>
</dbReference>
<organism evidence="5 6">
    <name type="scientific">Deinococcus terrestris</name>
    <dbReference type="NCBI Taxonomy" id="2651870"/>
    <lineage>
        <taxon>Bacteria</taxon>
        <taxon>Thermotogati</taxon>
        <taxon>Deinococcota</taxon>
        <taxon>Deinococci</taxon>
        <taxon>Deinococcales</taxon>
        <taxon>Deinococcaceae</taxon>
        <taxon>Deinococcus</taxon>
    </lineage>
</organism>
<dbReference type="PANTHER" id="PTHR43046:SF16">
    <property type="entry name" value="ADP-RIBOSE PYROPHOSPHATASE YJHB-RELATED"/>
    <property type="match status" value="1"/>
</dbReference>
<evidence type="ECO:0000256" key="3">
    <source>
        <dbReference type="RuleBase" id="RU003476"/>
    </source>
</evidence>
<gene>
    <name evidence="5" type="ORF">F8S09_12920</name>
</gene>
<keyword evidence="6" id="KW-1185">Reference proteome</keyword>
<dbReference type="PROSITE" id="PS00893">
    <property type="entry name" value="NUDIX_BOX"/>
    <property type="match status" value="2"/>
</dbReference>
<evidence type="ECO:0000256" key="1">
    <source>
        <dbReference type="ARBA" id="ARBA00001946"/>
    </source>
</evidence>
<dbReference type="AlphaFoldDB" id="A0A7X1NXE2"/>
<dbReference type="Proteomes" id="UP000484842">
    <property type="component" value="Unassembled WGS sequence"/>
</dbReference>
<comment type="similarity">
    <text evidence="3">Belongs to the Nudix hydrolase family.</text>
</comment>
<feature type="domain" description="Nudix hydrolase" evidence="4">
    <location>
        <begin position="16"/>
        <end position="154"/>
    </location>
</feature>
<name>A0A7X1NXE2_9DEIO</name>
<dbReference type="GO" id="GO:0016787">
    <property type="term" value="F:hydrolase activity"/>
    <property type="evidence" value="ECO:0007669"/>
    <property type="project" value="UniProtKB-KW"/>
</dbReference>
<sequence length="334" mass="36153">MSYLSELRSVWGSSPLISVGVSVLIQDEAGRILLQRRGDDGLWGVVGGGLEPGESFVDAAHRELREETGLTCPDLAPLPLEEALVSGPEFYHRYPNGHEIYLVGMRTHGTLPAAALAHAAPDDSGETLELRWFALDDLPPLSSNINRANMNVLRLRAGLPALPLFHFPEAPPHDDHLARLRAAVGPRPLFAPGASVLVEDGRGRLLLLRHARTGQWVLPGGKLHPGESFEACARRELAEETGGHAGQLTPVQLLQGPEFRYKDTSGPWDSVGVLYRAEGVTGEITLPEGEITGARWWAADEVAGADLLGLYTRRAVEAWREGQTTPASHASLRP</sequence>
<feature type="domain" description="Nudix hydrolase" evidence="4">
    <location>
        <begin position="188"/>
        <end position="321"/>
    </location>
</feature>
<dbReference type="PROSITE" id="PS51462">
    <property type="entry name" value="NUDIX"/>
    <property type="match status" value="2"/>
</dbReference>